<feature type="region of interest" description="Disordered" evidence="3">
    <location>
        <begin position="443"/>
        <end position="463"/>
    </location>
</feature>
<keyword evidence="6" id="KW-1185">Reference proteome</keyword>
<evidence type="ECO:0000313" key="5">
    <source>
        <dbReference type="EMBL" id="CAE8599202.1"/>
    </source>
</evidence>
<accession>A0A813EF68</accession>
<protein>
    <recommendedName>
        <fullName evidence="4">ABC transporter domain-containing protein</fullName>
    </recommendedName>
</protein>
<dbReference type="GO" id="GO:0005524">
    <property type="term" value="F:ATP binding"/>
    <property type="evidence" value="ECO:0007669"/>
    <property type="project" value="InterPro"/>
</dbReference>
<dbReference type="PANTHER" id="PTHR19211">
    <property type="entry name" value="ATP-BINDING TRANSPORT PROTEIN-RELATED"/>
    <property type="match status" value="1"/>
</dbReference>
<dbReference type="Gene3D" id="2.40.50.990">
    <property type="match status" value="1"/>
</dbReference>
<keyword evidence="2" id="KW-0677">Repeat</keyword>
<dbReference type="InterPro" id="IPR027417">
    <property type="entry name" value="P-loop_NTPase"/>
</dbReference>
<feature type="domain" description="ABC transporter" evidence="4">
    <location>
        <begin position="132"/>
        <end position="460"/>
    </location>
</feature>
<dbReference type="AlphaFoldDB" id="A0A813EF68"/>
<dbReference type="Pfam" id="PF00005">
    <property type="entry name" value="ABC_tran"/>
    <property type="match status" value="1"/>
</dbReference>
<dbReference type="PANTHER" id="PTHR19211:SF14">
    <property type="entry name" value="ATP-BINDING CASSETTE SUB-FAMILY F MEMBER 1"/>
    <property type="match status" value="1"/>
</dbReference>
<evidence type="ECO:0000256" key="3">
    <source>
        <dbReference type="SAM" id="MobiDB-lite"/>
    </source>
</evidence>
<evidence type="ECO:0000256" key="2">
    <source>
        <dbReference type="ARBA" id="ARBA00022737"/>
    </source>
</evidence>
<gene>
    <name evidence="5" type="ORF">PGLA1383_LOCUS17563</name>
</gene>
<evidence type="ECO:0000313" key="6">
    <source>
        <dbReference type="Proteomes" id="UP000654075"/>
    </source>
</evidence>
<comment type="caution">
    <text evidence="5">The sequence shown here is derived from an EMBL/GenBank/DDBJ whole genome shotgun (WGS) entry which is preliminary data.</text>
</comment>
<dbReference type="Proteomes" id="UP000654075">
    <property type="component" value="Unassembled WGS sequence"/>
</dbReference>
<keyword evidence="1" id="KW-0963">Cytoplasm</keyword>
<dbReference type="EMBL" id="CAJNNV010010890">
    <property type="protein sequence ID" value="CAE8599202.1"/>
    <property type="molecule type" value="Genomic_DNA"/>
</dbReference>
<evidence type="ECO:0000259" key="4">
    <source>
        <dbReference type="PROSITE" id="PS50893"/>
    </source>
</evidence>
<dbReference type="InterPro" id="IPR003439">
    <property type="entry name" value="ABC_transporter-like_ATP-bd"/>
</dbReference>
<dbReference type="InterPro" id="IPR050611">
    <property type="entry name" value="ABCF"/>
</dbReference>
<dbReference type="Gene3D" id="3.40.50.300">
    <property type="entry name" value="P-loop containing nucleotide triphosphate hydrolases"/>
    <property type="match status" value="2"/>
</dbReference>
<feature type="region of interest" description="Disordered" evidence="3">
    <location>
        <begin position="108"/>
        <end position="127"/>
    </location>
</feature>
<dbReference type="OrthoDB" id="2110130at2759"/>
<evidence type="ECO:0000256" key="1">
    <source>
        <dbReference type="ARBA" id="ARBA00022490"/>
    </source>
</evidence>
<dbReference type="InterPro" id="IPR047038">
    <property type="entry name" value="eEF3_chromodomain-like_sf"/>
</dbReference>
<dbReference type="GO" id="GO:0016887">
    <property type="term" value="F:ATP hydrolysis activity"/>
    <property type="evidence" value="ECO:0007669"/>
    <property type="project" value="InterPro"/>
</dbReference>
<dbReference type="PROSITE" id="PS50893">
    <property type="entry name" value="ABC_TRANSPORTER_2"/>
    <property type="match status" value="1"/>
</dbReference>
<reference evidence="5" key="1">
    <citation type="submission" date="2021-02" db="EMBL/GenBank/DDBJ databases">
        <authorList>
            <person name="Dougan E. K."/>
            <person name="Rhodes N."/>
            <person name="Thang M."/>
            <person name="Chan C."/>
        </authorList>
    </citation>
    <scope>NUCLEOTIDE SEQUENCE</scope>
</reference>
<name>A0A813EF68_POLGL</name>
<organism evidence="5 6">
    <name type="scientific">Polarella glacialis</name>
    <name type="common">Dinoflagellate</name>
    <dbReference type="NCBI Taxonomy" id="89957"/>
    <lineage>
        <taxon>Eukaryota</taxon>
        <taxon>Sar</taxon>
        <taxon>Alveolata</taxon>
        <taxon>Dinophyceae</taxon>
        <taxon>Suessiales</taxon>
        <taxon>Suessiaceae</taxon>
        <taxon>Polarella</taxon>
    </lineage>
</organism>
<dbReference type="SUPFAM" id="SSF52540">
    <property type="entry name" value="P-loop containing nucleoside triphosphate hydrolases"/>
    <property type="match status" value="2"/>
</dbReference>
<sequence>MRLALACAMAKKANLLLLDEPTNHLDADGVRWLVDFINRTCVSGSELGGGAAMIVSHDPAFLDQVCTDVIHFSPARHKGKLTYHPGTFSAFKASALGGDEAEAKRLLETSESNSDVGSSTGLGLGPEDADRMNFPQPEKIGDSAESPVLCGVDVKLTSASRVGIVGSNGGLQPSTLAAQSCLARKDRHNGTLQGELVWHKGLRLAYIAQHSLAHLANYLSNTPLEYMQLRYRRGFDEELPRIENQKPPTRKEAEDLHQLGVRHGKRGKQVEALLSRIDQKEGNEMTSLYEVQWKDLGPGANSFETMTRLKSLKALHLAQELDERILTAWAGTQQRPLTRREVVQHLEPFGLSEDVICERKISMLSSGQKCKVAFGAAFWTRPHFVCLDEPTNYLDVETVELLQRAIRNFRGGVAVVTHSEKFVEAVCTEVWDVAAGKVTVRHTGSNGAADPNLPTKGESRTKK</sequence>
<proteinExistence type="predicted"/>
<feature type="compositionally biased region" description="Polar residues" evidence="3">
    <location>
        <begin position="109"/>
        <end position="121"/>
    </location>
</feature>